<gene>
    <name evidence="1" type="ORF">XBP1_270051</name>
</gene>
<evidence type="ECO:0000313" key="1">
    <source>
        <dbReference type="EMBL" id="CDG97511.1"/>
    </source>
</evidence>
<accession>A0A077N5S0</accession>
<dbReference type="AlphaFoldDB" id="A0A077N5S0"/>
<dbReference type="HOGENOM" id="CLU_3335015_0_0_6"/>
<name>A0A077N5S0_XENBV</name>
<protein>
    <submittedName>
        <fullName evidence="1">Uncharacterized protein</fullName>
    </submittedName>
</protein>
<proteinExistence type="predicted"/>
<dbReference type="Proteomes" id="UP000028511">
    <property type="component" value="Unassembled WGS sequence"/>
</dbReference>
<dbReference type="EMBL" id="CBSW010000190">
    <property type="protein sequence ID" value="CDG97511.1"/>
    <property type="molecule type" value="Genomic_DNA"/>
</dbReference>
<comment type="caution">
    <text evidence="1">The sequence shown here is derived from an EMBL/GenBank/DDBJ whole genome shotgun (WGS) entry which is preliminary data.</text>
</comment>
<organism evidence="1">
    <name type="scientific">Xenorhabdus bovienii str. puntauvense</name>
    <dbReference type="NCBI Taxonomy" id="1398201"/>
    <lineage>
        <taxon>Bacteria</taxon>
        <taxon>Pseudomonadati</taxon>
        <taxon>Pseudomonadota</taxon>
        <taxon>Gammaproteobacteria</taxon>
        <taxon>Enterobacterales</taxon>
        <taxon>Morganellaceae</taxon>
        <taxon>Xenorhabdus</taxon>
    </lineage>
</organism>
<reference evidence="1" key="1">
    <citation type="submission" date="2013-07" db="EMBL/GenBank/DDBJ databases">
        <title>Sub-species coevolution in mutualistic symbiosis.</title>
        <authorList>
            <person name="Murfin K."/>
            <person name="Klassen J."/>
            <person name="Lee M."/>
            <person name="Forst S."/>
            <person name="Stock P."/>
            <person name="Goodrich-Blair H."/>
        </authorList>
    </citation>
    <scope>NUCLEOTIDE SEQUENCE [LARGE SCALE GENOMIC DNA]</scope>
    <source>
        <strain evidence="1">Puntauvense</strain>
    </source>
</reference>
<sequence length="38" mass="4411">MGKGYLKALSETIGYSGEGSYYRYKMVIWINVLNDYLN</sequence>